<sequence length="48" mass="5527">MLSTKVINKSQPLPYSRGIQIHAYGRARIRVYGIIFYSKPVFAMHGLF</sequence>
<reference evidence="1" key="2">
    <citation type="journal article" date="2015" name="Data Brief">
        <title>Shoot transcriptome of the giant reed, Arundo donax.</title>
        <authorList>
            <person name="Barrero R.A."/>
            <person name="Guerrero F.D."/>
            <person name="Moolhuijzen P."/>
            <person name="Goolsby J.A."/>
            <person name="Tidwell J."/>
            <person name="Bellgard S.E."/>
            <person name="Bellgard M.I."/>
        </authorList>
    </citation>
    <scope>NUCLEOTIDE SEQUENCE</scope>
    <source>
        <tissue evidence="1">Shoot tissue taken approximately 20 cm above the soil surface</tissue>
    </source>
</reference>
<reference evidence="1" key="1">
    <citation type="submission" date="2014-09" db="EMBL/GenBank/DDBJ databases">
        <authorList>
            <person name="Magalhaes I.L.F."/>
            <person name="Oliveira U."/>
            <person name="Santos F.R."/>
            <person name="Vidigal T.H.D.A."/>
            <person name="Brescovit A.D."/>
            <person name="Santos A.J."/>
        </authorList>
    </citation>
    <scope>NUCLEOTIDE SEQUENCE</scope>
    <source>
        <tissue evidence="1">Shoot tissue taken approximately 20 cm above the soil surface</tissue>
    </source>
</reference>
<organism evidence="1">
    <name type="scientific">Arundo donax</name>
    <name type="common">Giant reed</name>
    <name type="synonym">Donax arundinaceus</name>
    <dbReference type="NCBI Taxonomy" id="35708"/>
    <lineage>
        <taxon>Eukaryota</taxon>
        <taxon>Viridiplantae</taxon>
        <taxon>Streptophyta</taxon>
        <taxon>Embryophyta</taxon>
        <taxon>Tracheophyta</taxon>
        <taxon>Spermatophyta</taxon>
        <taxon>Magnoliopsida</taxon>
        <taxon>Liliopsida</taxon>
        <taxon>Poales</taxon>
        <taxon>Poaceae</taxon>
        <taxon>PACMAD clade</taxon>
        <taxon>Arundinoideae</taxon>
        <taxon>Arundineae</taxon>
        <taxon>Arundo</taxon>
    </lineage>
</organism>
<proteinExistence type="predicted"/>
<dbReference type="EMBL" id="GBRH01228736">
    <property type="protein sequence ID" value="JAD69159.1"/>
    <property type="molecule type" value="Transcribed_RNA"/>
</dbReference>
<name>A0A0A9BYS1_ARUDO</name>
<protein>
    <submittedName>
        <fullName evidence="1">Uncharacterized protein</fullName>
    </submittedName>
</protein>
<evidence type="ECO:0000313" key="1">
    <source>
        <dbReference type="EMBL" id="JAD69159.1"/>
    </source>
</evidence>
<accession>A0A0A9BYS1</accession>
<dbReference type="AlphaFoldDB" id="A0A0A9BYS1"/>